<dbReference type="InterPro" id="IPR011098">
    <property type="entry name" value="G5_dom"/>
</dbReference>
<dbReference type="Gene3D" id="2.20.230.10">
    <property type="entry name" value="Resuscitation-promoting factor rpfb"/>
    <property type="match status" value="1"/>
</dbReference>
<evidence type="ECO:0000259" key="2">
    <source>
        <dbReference type="PROSITE" id="PS51109"/>
    </source>
</evidence>
<dbReference type="Proteomes" id="UP001400965">
    <property type="component" value="Unassembled WGS sequence"/>
</dbReference>
<organism evidence="3 4">
    <name type="scientific">Paraclostridium tenue</name>
    <dbReference type="NCBI Taxonomy" id="1737"/>
    <lineage>
        <taxon>Bacteria</taxon>
        <taxon>Bacillati</taxon>
        <taxon>Bacillota</taxon>
        <taxon>Clostridia</taxon>
        <taxon>Peptostreptococcales</taxon>
        <taxon>Peptostreptococcaceae</taxon>
        <taxon>Paraclostridium</taxon>
    </lineage>
</organism>
<dbReference type="Pfam" id="PF04294">
    <property type="entry name" value="VanW"/>
    <property type="match status" value="1"/>
</dbReference>
<evidence type="ECO:0000313" key="3">
    <source>
        <dbReference type="EMBL" id="GAA0863303.1"/>
    </source>
</evidence>
<dbReference type="PROSITE" id="PS51109">
    <property type="entry name" value="G5"/>
    <property type="match status" value="1"/>
</dbReference>
<dbReference type="Pfam" id="PF07501">
    <property type="entry name" value="G5"/>
    <property type="match status" value="1"/>
</dbReference>
<feature type="domain" description="G5" evidence="2">
    <location>
        <begin position="362"/>
        <end position="442"/>
    </location>
</feature>
<dbReference type="EMBL" id="BAAACP010000006">
    <property type="protein sequence ID" value="GAA0863303.1"/>
    <property type="molecule type" value="Genomic_DNA"/>
</dbReference>
<name>A0ABN1M2J7_9FIRM</name>
<proteinExistence type="predicted"/>
<dbReference type="PANTHER" id="PTHR35788">
    <property type="entry name" value="EXPORTED PROTEIN-RELATED"/>
    <property type="match status" value="1"/>
</dbReference>
<sequence>MKRHKIYFLLIISILCYFGLIGKSYAINKESKICKNVYIENIDVSGLTKSEAVDKINRLVCKSNNINLFYKDKNYNLKLEDIGFYYKVEEVIKKAHEVGRNKDILSDIKTKMNLYLGEKVNFKLDVGYEKNKLETYISNLAKDIYVSPIDSEIKLNENKFKVSYEKNGVEVNKKELFTLLDKKIINKDYSKCYIPTSIITPKYTFEKLSKINTILGTYETEFNSKNKNRVNNITIATNKINNTLIDSNEKFSFNETTGKRDIEQGFKEAPIILNGKLELGMGGGICQVSSTIYNAALYSGLEIIQAKNHSIPSSYIQKGRDATVSYGNIDLIFENKFDSPILIQSKVENNKIISTIYGNHEDKKYIDIKTNIVETIPQEIIVKRSDKLYEGKTKVGEKGRRGYKVNTYRIYKNEDGSVNKEELINECYYPPKNKVIVKGTKKKHNDLNKTDVKII</sequence>
<dbReference type="PANTHER" id="PTHR35788:SF1">
    <property type="entry name" value="EXPORTED PROTEIN"/>
    <property type="match status" value="1"/>
</dbReference>
<evidence type="ECO:0000256" key="1">
    <source>
        <dbReference type="ARBA" id="ARBA00022729"/>
    </source>
</evidence>
<evidence type="ECO:0000313" key="4">
    <source>
        <dbReference type="Proteomes" id="UP001400965"/>
    </source>
</evidence>
<dbReference type="InterPro" id="IPR007391">
    <property type="entry name" value="Vancomycin_resist_VanW"/>
</dbReference>
<dbReference type="SMART" id="SM01208">
    <property type="entry name" value="G5"/>
    <property type="match status" value="1"/>
</dbReference>
<keyword evidence="1" id="KW-0732">Signal</keyword>
<dbReference type="InterPro" id="IPR022029">
    <property type="entry name" value="YoaR-like_PG-bd"/>
</dbReference>
<gene>
    <name evidence="3" type="ORF">GCM10008917_12140</name>
</gene>
<protein>
    <submittedName>
        <fullName evidence="3">VanW family protein</fullName>
    </submittedName>
</protein>
<reference evidence="3 4" key="1">
    <citation type="journal article" date="2019" name="Int. J. Syst. Evol. Microbiol.">
        <title>The Global Catalogue of Microorganisms (GCM) 10K type strain sequencing project: providing services to taxonomists for standard genome sequencing and annotation.</title>
        <authorList>
            <consortium name="The Broad Institute Genomics Platform"/>
            <consortium name="The Broad Institute Genome Sequencing Center for Infectious Disease"/>
            <person name="Wu L."/>
            <person name="Ma J."/>
        </authorList>
    </citation>
    <scope>NUCLEOTIDE SEQUENCE [LARGE SCALE GENOMIC DNA]</scope>
    <source>
        <strain evidence="3 4">JCM 6486</strain>
    </source>
</reference>
<dbReference type="InterPro" id="IPR052913">
    <property type="entry name" value="Glycopeptide_resist_protein"/>
</dbReference>
<accession>A0ABN1M2J7</accession>
<dbReference type="RefSeq" id="WP_346043896.1">
    <property type="nucleotide sequence ID" value="NZ_BAAACP010000006.1"/>
</dbReference>
<comment type="caution">
    <text evidence="3">The sequence shown here is derived from an EMBL/GenBank/DDBJ whole genome shotgun (WGS) entry which is preliminary data.</text>
</comment>
<keyword evidence="4" id="KW-1185">Reference proteome</keyword>
<dbReference type="Pfam" id="PF12229">
    <property type="entry name" value="PG_binding_4"/>
    <property type="match status" value="1"/>
</dbReference>